<dbReference type="OrthoDB" id="6859560at2"/>
<sequence>MNTQTHIHETIAWAKQRLDELDAGIAAAEKSLDEVNGDIRREADDALARLREARGKLQVHYDKLRAETGATKQGVKAVQDALEAEWVEVEAAFHSFTSAVGEHAQTARGIVLARVKAQRSAWEASLQELRGQTADAVEKARAELDAAIKRVSDEAEKFQTRIGEVKDAGDASWEAVKSGLEEAKQVHSRTIQKIRDALSKSL</sequence>
<keyword evidence="3" id="KW-1185">Reference proteome</keyword>
<name>A0A0A1YFF5_9PSED</name>
<feature type="coiled-coil region" evidence="1">
    <location>
        <begin position="112"/>
        <end position="161"/>
    </location>
</feature>
<dbReference type="AlphaFoldDB" id="A0A0A1YFF5"/>
<protein>
    <submittedName>
        <fullName evidence="2">Uncharacterized protein</fullName>
    </submittedName>
</protein>
<evidence type="ECO:0000256" key="1">
    <source>
        <dbReference type="SAM" id="Coils"/>
    </source>
</evidence>
<dbReference type="eggNOG" id="ENOG502ZBZ6">
    <property type="taxonomic scope" value="Bacteria"/>
</dbReference>
<feature type="coiled-coil region" evidence="1">
    <location>
        <begin position="18"/>
        <end position="67"/>
    </location>
</feature>
<proteinExistence type="predicted"/>
<evidence type="ECO:0000313" key="3">
    <source>
        <dbReference type="Proteomes" id="UP000030063"/>
    </source>
</evidence>
<keyword evidence="1" id="KW-0175">Coiled coil</keyword>
<evidence type="ECO:0000313" key="2">
    <source>
        <dbReference type="EMBL" id="KFX67349.1"/>
    </source>
</evidence>
<dbReference type="Proteomes" id="UP000030063">
    <property type="component" value="Unassembled WGS sequence"/>
</dbReference>
<accession>A0A0A1YFF5</accession>
<comment type="caution">
    <text evidence="2">The sequence shown here is derived from an EMBL/GenBank/DDBJ whole genome shotgun (WGS) entry which is preliminary data.</text>
</comment>
<dbReference type="RefSeq" id="WP_025167807.1">
    <property type="nucleotide sequence ID" value="NZ_AWSQ01000012.1"/>
</dbReference>
<dbReference type="STRING" id="1395571.TMS3_0124470"/>
<gene>
    <name evidence="2" type="ORF">TMS3_0124470</name>
</gene>
<organism evidence="2 3">
    <name type="scientific">Pseudomonas taeanensis MS-3</name>
    <dbReference type="NCBI Taxonomy" id="1395571"/>
    <lineage>
        <taxon>Bacteria</taxon>
        <taxon>Pseudomonadati</taxon>
        <taxon>Pseudomonadota</taxon>
        <taxon>Gammaproteobacteria</taxon>
        <taxon>Pseudomonadales</taxon>
        <taxon>Pseudomonadaceae</taxon>
        <taxon>Pseudomonas</taxon>
    </lineage>
</organism>
<dbReference type="SUPFAM" id="SSF58113">
    <property type="entry name" value="Apolipoprotein A-I"/>
    <property type="match status" value="1"/>
</dbReference>
<reference evidence="2 3" key="1">
    <citation type="journal article" date="2014" name="Genome Announc.">
        <title>Draft Genome Sequence of Petroleum Oil-Degrading Marine Bacterium Pseudomonas taeanensis Strain MS-3, Isolated from a Crude Oil-Contaminated Seashore.</title>
        <authorList>
            <person name="Lee S.Y."/>
            <person name="Kim S.H."/>
            <person name="Lee D.G."/>
            <person name="Shin S."/>
            <person name="Yun S.H."/>
            <person name="Choi C.W."/>
            <person name="Chung Y.H."/>
            <person name="Choi J.S."/>
            <person name="Kahng H.Y."/>
            <person name="Kim S.I."/>
        </authorList>
    </citation>
    <scope>NUCLEOTIDE SEQUENCE [LARGE SCALE GENOMIC DNA]</scope>
    <source>
        <strain evidence="2 3">MS-3</strain>
    </source>
</reference>
<dbReference type="EMBL" id="AWSQ01000012">
    <property type="protein sequence ID" value="KFX67349.1"/>
    <property type="molecule type" value="Genomic_DNA"/>
</dbReference>